<dbReference type="EMBL" id="JACHDO010000001">
    <property type="protein sequence ID" value="MBB5494541.1"/>
    <property type="molecule type" value="Genomic_DNA"/>
</dbReference>
<dbReference type="Gene3D" id="1.10.443.10">
    <property type="entry name" value="Intergrase catalytic core"/>
    <property type="match status" value="1"/>
</dbReference>
<dbReference type="GO" id="GO:0006310">
    <property type="term" value="P:DNA recombination"/>
    <property type="evidence" value="ECO:0007669"/>
    <property type="project" value="UniProtKB-KW"/>
</dbReference>
<evidence type="ECO:0000256" key="1">
    <source>
        <dbReference type="ARBA" id="ARBA00023172"/>
    </source>
</evidence>
<dbReference type="GO" id="GO:0015074">
    <property type="term" value="P:DNA integration"/>
    <property type="evidence" value="ECO:0007669"/>
    <property type="project" value="InterPro"/>
</dbReference>
<dbReference type="AlphaFoldDB" id="A0A840WNG0"/>
<dbReference type="GO" id="GO:0003677">
    <property type="term" value="F:DNA binding"/>
    <property type="evidence" value="ECO:0007669"/>
    <property type="project" value="InterPro"/>
</dbReference>
<dbReference type="CDD" id="cd00397">
    <property type="entry name" value="DNA_BRE_C"/>
    <property type="match status" value="1"/>
</dbReference>
<dbReference type="SUPFAM" id="SSF56349">
    <property type="entry name" value="DNA breaking-rejoining enzymes"/>
    <property type="match status" value="1"/>
</dbReference>
<dbReference type="Pfam" id="PF00589">
    <property type="entry name" value="Phage_integrase"/>
    <property type="match status" value="1"/>
</dbReference>
<dbReference type="PROSITE" id="PS51898">
    <property type="entry name" value="TYR_RECOMBINASE"/>
    <property type="match status" value="1"/>
</dbReference>
<comment type="caution">
    <text evidence="3">The sequence shown here is derived from an EMBL/GenBank/DDBJ whole genome shotgun (WGS) entry which is preliminary data.</text>
</comment>
<name>A0A840WNG0_9ACTN</name>
<keyword evidence="4" id="KW-1185">Reference proteome</keyword>
<keyword evidence="1" id="KW-0233">DNA recombination</keyword>
<evidence type="ECO:0000259" key="2">
    <source>
        <dbReference type="PROSITE" id="PS51898"/>
    </source>
</evidence>
<dbReference type="InterPro" id="IPR013762">
    <property type="entry name" value="Integrase-like_cat_sf"/>
</dbReference>
<dbReference type="Proteomes" id="UP000579647">
    <property type="component" value="Unassembled WGS sequence"/>
</dbReference>
<proteinExistence type="predicted"/>
<feature type="domain" description="Tyr recombinase" evidence="2">
    <location>
        <begin position="1"/>
        <end position="114"/>
    </location>
</feature>
<protein>
    <submittedName>
        <fullName evidence="3">Integrase</fullName>
    </submittedName>
</protein>
<sequence>MPLHTQVRASIEALLDGLGRPTSGPLTRNHDGGRLSTWTINAMVCALGTVARGSPSDDGEPFGPHVLRHIFGTDLTRSGMDVTTVAQSMGHKRLNTTRRHALPTEADMEVAVAPNPTDD</sequence>
<evidence type="ECO:0000313" key="4">
    <source>
        <dbReference type="Proteomes" id="UP000579647"/>
    </source>
</evidence>
<evidence type="ECO:0000313" key="3">
    <source>
        <dbReference type="EMBL" id="MBB5494541.1"/>
    </source>
</evidence>
<reference evidence="3 4" key="1">
    <citation type="submission" date="2020-08" db="EMBL/GenBank/DDBJ databases">
        <title>Sequencing the genomes of 1000 actinobacteria strains.</title>
        <authorList>
            <person name="Klenk H.-P."/>
        </authorList>
    </citation>
    <scope>NUCLEOTIDE SEQUENCE [LARGE SCALE GENOMIC DNA]</scope>
    <source>
        <strain evidence="3 4">DSM 44598</strain>
    </source>
</reference>
<organism evidence="3 4">
    <name type="scientific">Nocardiopsis metallicus</name>
    <dbReference type="NCBI Taxonomy" id="179819"/>
    <lineage>
        <taxon>Bacteria</taxon>
        <taxon>Bacillati</taxon>
        <taxon>Actinomycetota</taxon>
        <taxon>Actinomycetes</taxon>
        <taxon>Streptosporangiales</taxon>
        <taxon>Nocardiopsidaceae</taxon>
        <taxon>Nocardiopsis</taxon>
    </lineage>
</organism>
<dbReference type="RefSeq" id="WP_312893995.1">
    <property type="nucleotide sequence ID" value="NZ_BAAAKM010000025.1"/>
</dbReference>
<gene>
    <name evidence="3" type="ORF">HNR07_005678</name>
</gene>
<accession>A0A840WNG0</accession>
<dbReference type="InterPro" id="IPR002104">
    <property type="entry name" value="Integrase_catalytic"/>
</dbReference>
<dbReference type="InterPro" id="IPR011010">
    <property type="entry name" value="DNA_brk_join_enz"/>
</dbReference>